<feature type="domain" description="Nudix hydrolase" evidence="3">
    <location>
        <begin position="8"/>
        <end position="150"/>
    </location>
</feature>
<comment type="similarity">
    <text evidence="2">Belongs to the Nudix hydrolase family. RppH subfamily.</text>
</comment>
<dbReference type="Pfam" id="PF00293">
    <property type="entry name" value="NUDIX"/>
    <property type="match status" value="1"/>
</dbReference>
<dbReference type="InterPro" id="IPR022927">
    <property type="entry name" value="RppH"/>
</dbReference>
<dbReference type="NCBIfam" id="NF001936">
    <property type="entry name" value="PRK00714.1-3"/>
    <property type="match status" value="1"/>
</dbReference>
<organism evidence="4 5">
    <name type="scientific">Candidatus Xenohaliotis californiensis</name>
    <dbReference type="NCBI Taxonomy" id="84677"/>
    <lineage>
        <taxon>Bacteria</taxon>
        <taxon>Pseudomonadati</taxon>
        <taxon>Pseudomonadota</taxon>
        <taxon>Alphaproteobacteria</taxon>
        <taxon>Rickettsiales</taxon>
        <taxon>Anaplasmataceae</taxon>
        <taxon>Candidatus Xenohaliotis</taxon>
    </lineage>
</organism>
<dbReference type="EC" id="3.6.1.-" evidence="2"/>
<protein>
    <recommendedName>
        <fullName evidence="2">RNA pyrophosphohydrolase</fullName>
        <ecNumber evidence="2">3.6.1.-</ecNumber>
    </recommendedName>
    <alternativeName>
        <fullName evidence="2">(Di)nucleoside polyphosphate hydrolase</fullName>
    </alternativeName>
</protein>
<dbReference type="PROSITE" id="PS51462">
    <property type="entry name" value="NUDIX"/>
    <property type="match status" value="1"/>
</dbReference>
<reference evidence="4 5" key="1">
    <citation type="submission" date="2024-01" db="EMBL/GenBank/DDBJ databases">
        <authorList>
            <person name="Kunselman E."/>
        </authorList>
    </citation>
    <scope>NUCLEOTIDE SEQUENCE [LARGE SCALE GENOMIC DNA]</scope>
    <source>
        <strain evidence="4">2 abalone samples</strain>
    </source>
</reference>
<comment type="cofactor">
    <cofactor evidence="2">
        <name>a divalent metal cation</name>
        <dbReference type="ChEBI" id="CHEBI:60240"/>
    </cofactor>
</comment>
<evidence type="ECO:0000313" key="5">
    <source>
        <dbReference type="Proteomes" id="UP001314181"/>
    </source>
</evidence>
<evidence type="ECO:0000256" key="2">
    <source>
        <dbReference type="HAMAP-Rule" id="MF_00298"/>
    </source>
</evidence>
<evidence type="ECO:0000256" key="1">
    <source>
        <dbReference type="ARBA" id="ARBA00022801"/>
    </source>
</evidence>
<comment type="caution">
    <text evidence="4">The sequence shown here is derived from an EMBL/GenBank/DDBJ whole genome shotgun (WGS) entry which is preliminary data.</text>
</comment>
<dbReference type="NCBIfam" id="NF001938">
    <property type="entry name" value="PRK00714.1-5"/>
    <property type="match status" value="1"/>
</dbReference>
<dbReference type="HAMAP" id="MF_00298">
    <property type="entry name" value="Nudix_RppH"/>
    <property type="match status" value="1"/>
</dbReference>
<gene>
    <name evidence="2 4" type="primary">rppH</name>
    <name evidence="2" type="synonym">nudH</name>
    <name evidence="4" type="ORF">CAXC1_190008</name>
</gene>
<feature type="short sequence motif" description="Nudix box" evidence="2">
    <location>
        <begin position="42"/>
        <end position="63"/>
    </location>
</feature>
<dbReference type="Gene3D" id="3.90.79.10">
    <property type="entry name" value="Nucleoside Triphosphate Pyrophosphohydrolase"/>
    <property type="match status" value="1"/>
</dbReference>
<dbReference type="PANTHER" id="PTHR23114:SF17">
    <property type="entry name" value="M7GPPPN-MRNA HYDROLASE"/>
    <property type="match status" value="1"/>
</dbReference>
<keyword evidence="5" id="KW-1185">Reference proteome</keyword>
<dbReference type="GO" id="GO:0016787">
    <property type="term" value="F:hydrolase activity"/>
    <property type="evidence" value="ECO:0007669"/>
    <property type="project" value="UniProtKB-KW"/>
</dbReference>
<dbReference type="CDD" id="cd03671">
    <property type="entry name" value="NUDIX_Ap4A_hydrolase_plant_like"/>
    <property type="match status" value="1"/>
</dbReference>
<keyword evidence="1 2" id="KW-0378">Hydrolase</keyword>
<dbReference type="Proteomes" id="UP001314181">
    <property type="component" value="Unassembled WGS sequence"/>
</dbReference>
<dbReference type="InterPro" id="IPR000086">
    <property type="entry name" value="NUDIX_hydrolase_dom"/>
</dbReference>
<sequence length="167" mass="19806">MTISTPKTYRPCVGIAMINKKGDVFVGKRVNDNQNIWQMPQGGINKNEAPKDAVYRELYEETSVQNAKIIAQMDKWLYYDIPKHISQRHQFSQYRGQKQMWFLMFFEGDIQEINVTTKIPEFAQWKWCGWDDVCKNVIFFKKNIYQQVSKIFQPIANKHIVKAYEGR</sequence>
<dbReference type="RefSeq" id="WP_338363670.1">
    <property type="nucleotide sequence ID" value="NZ_CAWVOK010000010.1"/>
</dbReference>
<name>A0ABM9N7I9_9RICK</name>
<dbReference type="EMBL" id="CAWVOK010000010">
    <property type="protein sequence ID" value="CAK8162568.1"/>
    <property type="molecule type" value="Genomic_DNA"/>
</dbReference>
<accession>A0ABM9N7I9</accession>
<evidence type="ECO:0000259" key="3">
    <source>
        <dbReference type="PROSITE" id="PS51462"/>
    </source>
</evidence>
<comment type="function">
    <text evidence="2">Accelerates the degradation of transcripts by removing pyrophosphate from the 5'-end of triphosphorylated RNA, leading to a more labile monophosphorylated state that can stimulate subsequent ribonuclease cleavage.</text>
</comment>
<proteinExistence type="inferred from homology"/>
<dbReference type="PANTHER" id="PTHR23114">
    <property type="entry name" value="M7GPPPN-MRNA HYDROLASE"/>
    <property type="match status" value="1"/>
</dbReference>
<evidence type="ECO:0000313" key="4">
    <source>
        <dbReference type="EMBL" id="CAK8162568.1"/>
    </source>
</evidence>
<dbReference type="SUPFAM" id="SSF55811">
    <property type="entry name" value="Nudix"/>
    <property type="match status" value="1"/>
</dbReference>
<dbReference type="InterPro" id="IPR015797">
    <property type="entry name" value="NUDIX_hydrolase-like_dom_sf"/>
</dbReference>